<dbReference type="HOGENOM" id="CLU_043739_2_2_6"/>
<proteinExistence type="inferred from homology"/>
<dbReference type="GO" id="GO:0004177">
    <property type="term" value="F:aminopeptidase activity"/>
    <property type="evidence" value="ECO:0007669"/>
    <property type="project" value="UniProtKB-UniRule"/>
</dbReference>
<keyword evidence="8 11" id="KW-0645">Protease</keyword>
<dbReference type="STRING" id="1265313.HRUBRA_00272"/>
<feature type="active site" description="Proton donor" evidence="12">
    <location>
        <position position="294"/>
    </location>
</feature>
<keyword evidence="9 11" id="KW-0378">Hydrolase</keyword>
<evidence type="ECO:0000256" key="2">
    <source>
        <dbReference type="ARBA" id="ARBA00004496"/>
    </source>
</evidence>
<evidence type="ECO:0000256" key="10">
    <source>
        <dbReference type="ARBA" id="ARBA00029605"/>
    </source>
</evidence>
<evidence type="ECO:0000256" key="13">
    <source>
        <dbReference type="RuleBase" id="RU003421"/>
    </source>
</evidence>
<feature type="domain" description="AB hydrolase-1" evidence="14">
    <location>
        <begin position="38"/>
        <end position="298"/>
    </location>
</feature>
<dbReference type="EC" id="3.4.11.5" evidence="4 11"/>
<accession>A0A095VUP8</accession>
<keyword evidence="16" id="KW-1185">Reference proteome</keyword>
<evidence type="ECO:0000256" key="6">
    <source>
        <dbReference type="ARBA" id="ARBA00022438"/>
    </source>
</evidence>
<feature type="active site" evidence="12">
    <location>
        <position position="266"/>
    </location>
</feature>
<reference evidence="15 16" key="1">
    <citation type="journal article" date="2014" name="Genome Announc.">
        <title>Genome Sequence of Gammaproteobacterial Pseudohaliea rubra Type Strain DSM 19751, Isolated from Coastal Seawater of the Mediterranean Sea.</title>
        <authorList>
            <person name="Spring S."/>
            <person name="Fiebig A."/>
            <person name="Riedel T."/>
            <person name="Goker M."/>
            <person name="Klenk H.P."/>
        </authorList>
    </citation>
    <scope>NUCLEOTIDE SEQUENCE [LARGE SCALE GENOMIC DNA]</scope>
    <source>
        <strain evidence="15 16">DSM 19751</strain>
    </source>
</reference>
<protein>
    <recommendedName>
        <fullName evidence="5 11">Proline iminopeptidase</fullName>
        <shortName evidence="11">PIP</shortName>
        <ecNumber evidence="4 11">3.4.11.5</ecNumber>
    </recommendedName>
    <alternativeName>
        <fullName evidence="10 11">Prolyl aminopeptidase</fullName>
    </alternativeName>
</protein>
<dbReference type="RefSeq" id="WP_035514298.1">
    <property type="nucleotide sequence ID" value="NZ_KN234748.1"/>
</dbReference>
<dbReference type="PANTHER" id="PTHR43722">
    <property type="entry name" value="PROLINE IMINOPEPTIDASE"/>
    <property type="match status" value="1"/>
</dbReference>
<gene>
    <name evidence="15" type="ORF">HRUBRA_00272</name>
</gene>
<evidence type="ECO:0000256" key="11">
    <source>
        <dbReference type="PIRNR" id="PIRNR006431"/>
    </source>
</evidence>
<evidence type="ECO:0000256" key="3">
    <source>
        <dbReference type="ARBA" id="ARBA00010088"/>
    </source>
</evidence>
<dbReference type="PIRSF" id="PIRSF006431">
    <property type="entry name" value="Pept_S33"/>
    <property type="match status" value="1"/>
</dbReference>
<evidence type="ECO:0000256" key="7">
    <source>
        <dbReference type="ARBA" id="ARBA00022490"/>
    </source>
</evidence>
<dbReference type="Proteomes" id="UP000029640">
    <property type="component" value="Unassembled WGS sequence"/>
</dbReference>
<sequence>MDTLYPPIEPYDHGWLTVGDGHEVYYEQCGNPVGKPCLFVHGGPGGGAGKDARRFFDPERYRIVLFDQRGCGRSRPHASLEANTTWDLVADMERLRETLRIERWLVFGGSWGSTLSLAYAQAHPEVVSELVLRGIFLLREREIRWFYQHGASELYPDAWEAYLAPIPEDERDDLVQAFHRRLTGPDEDERLAAARAWSVWEASTSFLRPRAAFVAELGTPAAALAMARIECHYFVNGGFLEHPDQLLEGIDRIRHIPAVIVQGRYDVVCPPVTAWSLHRAWPEAEFHLVADAGHSAFDGGNAAALVAATDRLARECPELNAGR</sequence>
<evidence type="ECO:0000313" key="16">
    <source>
        <dbReference type="Proteomes" id="UP000029640"/>
    </source>
</evidence>
<dbReference type="PRINTS" id="PR00111">
    <property type="entry name" value="ABHYDROLASE"/>
</dbReference>
<dbReference type="eggNOG" id="COG0596">
    <property type="taxonomic scope" value="Bacteria"/>
</dbReference>
<dbReference type="Pfam" id="PF00561">
    <property type="entry name" value="Abhydrolase_1"/>
    <property type="match status" value="1"/>
</dbReference>
<dbReference type="OrthoDB" id="9796770at2"/>
<dbReference type="InterPro" id="IPR005944">
    <property type="entry name" value="Pro_iminopeptidase"/>
</dbReference>
<dbReference type="AlphaFoldDB" id="A0A095VUP8"/>
<dbReference type="Gene3D" id="3.40.50.1820">
    <property type="entry name" value="alpha/beta hydrolase"/>
    <property type="match status" value="1"/>
</dbReference>
<dbReference type="SUPFAM" id="SSF53474">
    <property type="entry name" value="alpha/beta-Hydrolases"/>
    <property type="match status" value="1"/>
</dbReference>
<keyword evidence="6 11" id="KW-0031">Aminopeptidase</keyword>
<evidence type="ECO:0000256" key="5">
    <source>
        <dbReference type="ARBA" id="ARBA00021843"/>
    </source>
</evidence>
<evidence type="ECO:0000256" key="1">
    <source>
        <dbReference type="ARBA" id="ARBA00001585"/>
    </source>
</evidence>
<comment type="caution">
    <text evidence="15">The sequence shown here is derived from an EMBL/GenBank/DDBJ whole genome shotgun (WGS) entry which is preliminary data.</text>
</comment>
<keyword evidence="7 11" id="KW-0963">Cytoplasm</keyword>
<comment type="catalytic activity">
    <reaction evidence="1 11 13">
        <text>Release of N-terminal proline from a peptide.</text>
        <dbReference type="EC" id="3.4.11.5"/>
    </reaction>
</comment>
<evidence type="ECO:0000259" key="14">
    <source>
        <dbReference type="Pfam" id="PF00561"/>
    </source>
</evidence>
<dbReference type="GO" id="GO:0006508">
    <property type="term" value="P:proteolysis"/>
    <property type="evidence" value="ECO:0007669"/>
    <property type="project" value="UniProtKB-KW"/>
</dbReference>
<evidence type="ECO:0000256" key="9">
    <source>
        <dbReference type="ARBA" id="ARBA00022801"/>
    </source>
</evidence>
<dbReference type="InterPro" id="IPR029058">
    <property type="entry name" value="AB_hydrolase_fold"/>
</dbReference>
<dbReference type="InterPro" id="IPR002410">
    <property type="entry name" value="Peptidase_S33"/>
</dbReference>
<dbReference type="PRINTS" id="PR00793">
    <property type="entry name" value="PROAMNOPTASE"/>
</dbReference>
<comment type="similarity">
    <text evidence="3 11 13">Belongs to the peptidase S33 family.</text>
</comment>
<dbReference type="PANTHER" id="PTHR43722:SF1">
    <property type="entry name" value="PROLINE IMINOPEPTIDASE"/>
    <property type="match status" value="1"/>
</dbReference>
<evidence type="ECO:0000313" key="15">
    <source>
        <dbReference type="EMBL" id="KGE05070.1"/>
    </source>
</evidence>
<evidence type="ECO:0000256" key="12">
    <source>
        <dbReference type="PIRSR" id="PIRSR006431-1"/>
    </source>
</evidence>
<name>A0A095VUP8_9GAMM</name>
<dbReference type="GO" id="GO:0005737">
    <property type="term" value="C:cytoplasm"/>
    <property type="evidence" value="ECO:0007669"/>
    <property type="project" value="UniProtKB-SubCell"/>
</dbReference>
<dbReference type="EMBL" id="AUVB01000012">
    <property type="protein sequence ID" value="KGE05070.1"/>
    <property type="molecule type" value="Genomic_DNA"/>
</dbReference>
<dbReference type="NCBIfam" id="TIGR01249">
    <property type="entry name" value="pro_imino_pep_1"/>
    <property type="match status" value="1"/>
</dbReference>
<dbReference type="PATRIC" id="fig|1265313.6.peg.272"/>
<organism evidence="15 16">
    <name type="scientific">Pseudohaliea rubra DSM 19751</name>
    <dbReference type="NCBI Taxonomy" id="1265313"/>
    <lineage>
        <taxon>Bacteria</taxon>
        <taxon>Pseudomonadati</taxon>
        <taxon>Pseudomonadota</taxon>
        <taxon>Gammaproteobacteria</taxon>
        <taxon>Cellvibrionales</taxon>
        <taxon>Halieaceae</taxon>
        <taxon>Pseudohaliea</taxon>
    </lineage>
</organism>
<evidence type="ECO:0000256" key="4">
    <source>
        <dbReference type="ARBA" id="ARBA00012568"/>
    </source>
</evidence>
<feature type="active site" description="Nucleophile" evidence="12">
    <location>
        <position position="110"/>
    </location>
</feature>
<dbReference type="InterPro" id="IPR000073">
    <property type="entry name" value="AB_hydrolase_1"/>
</dbReference>
<comment type="subcellular location">
    <subcellularLocation>
        <location evidence="2 11">Cytoplasm</location>
    </subcellularLocation>
</comment>
<evidence type="ECO:0000256" key="8">
    <source>
        <dbReference type="ARBA" id="ARBA00022670"/>
    </source>
</evidence>